<dbReference type="EMBL" id="JADDXF010000107">
    <property type="protein sequence ID" value="MBE8431928.1"/>
    <property type="molecule type" value="Genomic_DNA"/>
</dbReference>
<sequence>VLMGEQAIYGGQYYFLDAFDLYENGVPILIFHHNGYDGYINEFARIKNNHLESMFLTGGDAC</sequence>
<feature type="non-terminal residue" evidence="1">
    <location>
        <position position="1"/>
    </location>
</feature>
<dbReference type="AlphaFoldDB" id="A0AA41BKG8"/>
<dbReference type="Proteomes" id="UP000644282">
    <property type="component" value="Unassembled WGS sequence"/>
</dbReference>
<proteinExistence type="predicted"/>
<reference evidence="1" key="1">
    <citation type="submission" date="2020-10" db="EMBL/GenBank/DDBJ databases">
        <title>New Zealand Leptospira genomics.</title>
        <authorList>
            <person name="Wilkinson D.A."/>
            <person name="Nisa S."/>
            <person name="Moinet M."/>
            <person name="Benschop J."/>
        </authorList>
    </citation>
    <scope>NUCLEOTIDE SEQUENCE</scope>
    <source>
        <strain evidence="1">ESR8</strain>
    </source>
</reference>
<accession>A0AA41BKG8</accession>
<name>A0AA41BKG8_LEPIR</name>
<evidence type="ECO:0000313" key="2">
    <source>
        <dbReference type="Proteomes" id="UP000644282"/>
    </source>
</evidence>
<gene>
    <name evidence="1" type="ORF">IQB77_19285</name>
</gene>
<evidence type="ECO:0000313" key="1">
    <source>
        <dbReference type="EMBL" id="MBE8431928.1"/>
    </source>
</evidence>
<comment type="caution">
    <text evidence="1">The sequence shown here is derived from an EMBL/GenBank/DDBJ whole genome shotgun (WGS) entry which is preliminary data.</text>
</comment>
<organism evidence="1 2">
    <name type="scientific">Leptospira interrogans serovar Pomona</name>
    <dbReference type="NCBI Taxonomy" id="44276"/>
    <lineage>
        <taxon>Bacteria</taxon>
        <taxon>Pseudomonadati</taxon>
        <taxon>Spirochaetota</taxon>
        <taxon>Spirochaetia</taxon>
        <taxon>Leptospirales</taxon>
        <taxon>Leptospiraceae</taxon>
        <taxon>Leptospira</taxon>
    </lineage>
</organism>
<protein>
    <submittedName>
        <fullName evidence="1">SH3 domain-containing protein</fullName>
    </submittedName>
</protein>